<keyword evidence="3" id="KW-0408">Iron</keyword>
<dbReference type="InterPro" id="IPR007197">
    <property type="entry name" value="rSAM"/>
</dbReference>
<dbReference type="SFLD" id="SFLDG01067">
    <property type="entry name" value="SPASM/twitch_domain_containing"/>
    <property type="match status" value="1"/>
</dbReference>
<evidence type="ECO:0000256" key="1">
    <source>
        <dbReference type="ARBA" id="ARBA00022691"/>
    </source>
</evidence>
<protein>
    <recommendedName>
        <fullName evidence="5">Radical SAM core domain-containing protein</fullName>
    </recommendedName>
</protein>
<dbReference type="InterPro" id="IPR050377">
    <property type="entry name" value="Radical_SAM_PqqE_MftC-like"/>
</dbReference>
<evidence type="ECO:0000313" key="7">
    <source>
        <dbReference type="Proteomes" id="UP000229191"/>
    </source>
</evidence>
<keyword evidence="2" id="KW-0479">Metal-binding</keyword>
<dbReference type="EMBL" id="PEVB01000096">
    <property type="protein sequence ID" value="PIV06858.1"/>
    <property type="molecule type" value="Genomic_DNA"/>
</dbReference>
<dbReference type="CDD" id="cd01335">
    <property type="entry name" value="Radical_SAM"/>
    <property type="match status" value="1"/>
</dbReference>
<dbReference type="PANTHER" id="PTHR11228:SF7">
    <property type="entry name" value="PQQA PEPTIDE CYCLASE"/>
    <property type="match status" value="1"/>
</dbReference>
<accession>A0A2M7BN03</accession>
<keyword evidence="4" id="KW-0411">Iron-sulfur</keyword>
<dbReference type="GO" id="GO:0051536">
    <property type="term" value="F:iron-sulfur cluster binding"/>
    <property type="evidence" value="ECO:0007669"/>
    <property type="project" value="UniProtKB-KW"/>
</dbReference>
<organism evidence="6 7">
    <name type="scientific">Candidatus Shapirobacteria bacterium CG03_land_8_20_14_0_80_35_14</name>
    <dbReference type="NCBI Taxonomy" id="1974878"/>
    <lineage>
        <taxon>Bacteria</taxon>
        <taxon>Candidatus Shapironibacteriota</taxon>
    </lineage>
</organism>
<keyword evidence="1" id="KW-0949">S-adenosyl-L-methionine</keyword>
<dbReference type="PANTHER" id="PTHR11228">
    <property type="entry name" value="RADICAL SAM DOMAIN PROTEIN"/>
    <property type="match status" value="1"/>
</dbReference>
<evidence type="ECO:0000256" key="3">
    <source>
        <dbReference type="ARBA" id="ARBA00023004"/>
    </source>
</evidence>
<feature type="domain" description="Radical SAM core" evidence="5">
    <location>
        <begin position="20"/>
        <end position="170"/>
    </location>
</feature>
<comment type="caution">
    <text evidence="6">The sequence shown here is derived from an EMBL/GenBank/DDBJ whole genome shotgun (WGS) entry which is preliminary data.</text>
</comment>
<reference evidence="7" key="1">
    <citation type="submission" date="2017-09" db="EMBL/GenBank/DDBJ databases">
        <title>Depth-based differentiation of microbial function through sediment-hosted aquifers and enrichment of novel symbionts in the deep terrestrial subsurface.</title>
        <authorList>
            <person name="Probst A.J."/>
            <person name="Ladd B."/>
            <person name="Jarett J.K."/>
            <person name="Geller-Mcgrath D.E."/>
            <person name="Sieber C.M.K."/>
            <person name="Emerson J.B."/>
            <person name="Anantharaman K."/>
            <person name="Thomas B.C."/>
            <person name="Malmstrom R."/>
            <person name="Stieglmeier M."/>
            <person name="Klingl A."/>
            <person name="Woyke T."/>
            <person name="Ryan C.M."/>
            <person name="Banfield J.F."/>
        </authorList>
    </citation>
    <scope>NUCLEOTIDE SEQUENCE [LARGE SCALE GENOMIC DNA]</scope>
</reference>
<evidence type="ECO:0000256" key="4">
    <source>
        <dbReference type="ARBA" id="ARBA00023014"/>
    </source>
</evidence>
<evidence type="ECO:0000313" key="6">
    <source>
        <dbReference type="EMBL" id="PIV06858.1"/>
    </source>
</evidence>
<dbReference type="AlphaFoldDB" id="A0A2M7BN03"/>
<name>A0A2M7BN03_9BACT</name>
<dbReference type="Proteomes" id="UP000229191">
    <property type="component" value="Unassembled WGS sequence"/>
</dbReference>
<dbReference type="GO" id="GO:0046872">
    <property type="term" value="F:metal ion binding"/>
    <property type="evidence" value="ECO:0007669"/>
    <property type="project" value="UniProtKB-KW"/>
</dbReference>
<dbReference type="InterPro" id="IPR058240">
    <property type="entry name" value="rSAM_sf"/>
</dbReference>
<gene>
    <name evidence="6" type="ORF">COS53_03555</name>
</gene>
<proteinExistence type="predicted"/>
<dbReference type="SFLD" id="SFLDS00029">
    <property type="entry name" value="Radical_SAM"/>
    <property type="match status" value="1"/>
</dbReference>
<sequence length="288" mass="32929">MKIVNCKLTNFHNLENLYISPLELCNLNCLYCYTKKPKTILSNQQILDFVKNYQKTLNRFAPVKGRFGKAERGLFLKSIIFCGGEVFTLPNFPNLINKLLSQNIFITIITNGTIDKLDKIKQPQNCQLIVSFDGPKKIHDQNRGVDNFVKSKNFVKKALNLGFPVEIFYLITKDSYAYKDSFPISFSKALKHYSTNVLNFTYLTDRLSSLSRGQVSDIRTHYPCYPPKNFGCNIFSLQSNGKFYGCCESNISIGTLADPLEKVLKNYIDIITKYPKCSNLKHFCGLNN</sequence>
<dbReference type="GO" id="GO:0003824">
    <property type="term" value="F:catalytic activity"/>
    <property type="evidence" value="ECO:0007669"/>
    <property type="project" value="InterPro"/>
</dbReference>
<dbReference type="Pfam" id="PF04055">
    <property type="entry name" value="Radical_SAM"/>
    <property type="match status" value="1"/>
</dbReference>
<dbReference type="SUPFAM" id="SSF102114">
    <property type="entry name" value="Radical SAM enzymes"/>
    <property type="match status" value="1"/>
</dbReference>
<evidence type="ECO:0000256" key="2">
    <source>
        <dbReference type="ARBA" id="ARBA00022723"/>
    </source>
</evidence>
<dbReference type="InterPro" id="IPR013785">
    <property type="entry name" value="Aldolase_TIM"/>
</dbReference>
<evidence type="ECO:0000259" key="5">
    <source>
        <dbReference type="Pfam" id="PF04055"/>
    </source>
</evidence>
<dbReference type="Gene3D" id="3.20.20.70">
    <property type="entry name" value="Aldolase class I"/>
    <property type="match status" value="1"/>
</dbReference>